<gene>
    <name evidence="3" type="ORF">NITHO_700006</name>
</gene>
<keyword evidence="1" id="KW-0328">Glycosyltransferase</keyword>
<dbReference type="InterPro" id="IPR002201">
    <property type="entry name" value="Glyco_trans_9"/>
</dbReference>
<comment type="caution">
    <text evidence="3">The sequence shown here is derived from an EMBL/GenBank/DDBJ whole genome shotgun (WGS) entry which is preliminary data.</text>
</comment>
<dbReference type="Proteomes" id="UP000004221">
    <property type="component" value="Unassembled WGS sequence"/>
</dbReference>
<dbReference type="GO" id="GO:0005829">
    <property type="term" value="C:cytosol"/>
    <property type="evidence" value="ECO:0007669"/>
    <property type="project" value="TreeGrafter"/>
</dbReference>
<dbReference type="GO" id="GO:0008713">
    <property type="term" value="F:ADP-heptose-lipopolysaccharide heptosyltransferase activity"/>
    <property type="evidence" value="ECO:0007669"/>
    <property type="project" value="TreeGrafter"/>
</dbReference>
<dbReference type="CDD" id="cd03789">
    <property type="entry name" value="GT9_LPS_heptosyltransferase"/>
    <property type="match status" value="1"/>
</dbReference>
<dbReference type="Pfam" id="PF01075">
    <property type="entry name" value="Glyco_transf_9"/>
    <property type="match status" value="1"/>
</dbReference>
<dbReference type="InterPro" id="IPR051199">
    <property type="entry name" value="LPS_LOS_Heptosyltrfase"/>
</dbReference>
<keyword evidence="4" id="KW-1185">Reference proteome</keyword>
<evidence type="ECO:0000256" key="1">
    <source>
        <dbReference type="ARBA" id="ARBA00022676"/>
    </source>
</evidence>
<dbReference type="Gene3D" id="3.40.50.2000">
    <property type="entry name" value="Glycogen Phosphorylase B"/>
    <property type="match status" value="2"/>
</dbReference>
<evidence type="ECO:0000313" key="4">
    <source>
        <dbReference type="Proteomes" id="UP000004221"/>
    </source>
</evidence>
<proteinExistence type="predicted"/>
<name>I4EN00_9BACT</name>
<dbReference type="PANTHER" id="PTHR30160">
    <property type="entry name" value="TETRAACYLDISACCHARIDE 4'-KINASE-RELATED"/>
    <property type="match status" value="1"/>
</dbReference>
<evidence type="ECO:0000313" key="3">
    <source>
        <dbReference type="EMBL" id="CCF86063.1"/>
    </source>
</evidence>
<accession>I4EN00</accession>
<dbReference type="RefSeq" id="WP_008481619.1">
    <property type="nucleotide sequence ID" value="NZ_CAGS01000668.1"/>
</dbReference>
<dbReference type="AlphaFoldDB" id="I4EN00"/>
<reference evidence="3 4" key="1">
    <citation type="journal article" date="2012" name="ISME J.">
        <title>Nitrification expanded: discovery, physiology and genomics of a nitrite-oxidizing bacterium from the phylum Chloroflexi.</title>
        <authorList>
            <person name="Sorokin D.Y."/>
            <person name="Lucker S."/>
            <person name="Vejmelkova D."/>
            <person name="Kostrikina N.A."/>
            <person name="Kleerebezem R."/>
            <person name="Rijpstra W.I."/>
            <person name="Damste J.S."/>
            <person name="Le Paslier D."/>
            <person name="Muyzer G."/>
            <person name="Wagner M."/>
            <person name="van Loosdrecht M.C."/>
            <person name="Daims H."/>
        </authorList>
    </citation>
    <scope>NUCLEOTIDE SEQUENCE [LARGE SCALE GENOMIC DNA]</scope>
    <source>
        <strain evidence="4">none</strain>
    </source>
</reference>
<dbReference type="OrthoDB" id="9768048at2"/>
<dbReference type="GO" id="GO:0009244">
    <property type="term" value="P:lipopolysaccharide core region biosynthetic process"/>
    <property type="evidence" value="ECO:0007669"/>
    <property type="project" value="TreeGrafter"/>
</dbReference>
<dbReference type="SUPFAM" id="SSF53756">
    <property type="entry name" value="UDP-Glycosyltransferase/glycogen phosphorylase"/>
    <property type="match status" value="1"/>
</dbReference>
<evidence type="ECO:0000256" key="2">
    <source>
        <dbReference type="ARBA" id="ARBA00022679"/>
    </source>
</evidence>
<organism evidence="3 4">
    <name type="scientific">Nitrolancea hollandica Lb</name>
    <dbReference type="NCBI Taxonomy" id="1129897"/>
    <lineage>
        <taxon>Bacteria</taxon>
        <taxon>Pseudomonadati</taxon>
        <taxon>Thermomicrobiota</taxon>
        <taxon>Thermomicrobia</taxon>
        <taxon>Sphaerobacterales</taxon>
        <taxon>Sphaerobacterineae</taxon>
        <taxon>Sphaerobacteraceae</taxon>
        <taxon>Nitrolancea</taxon>
    </lineage>
</organism>
<dbReference type="PANTHER" id="PTHR30160:SF1">
    <property type="entry name" value="LIPOPOLYSACCHARIDE 1,2-N-ACETYLGLUCOSAMINETRANSFERASE-RELATED"/>
    <property type="match status" value="1"/>
</dbReference>
<sequence>MIAHRVRNLGLAVAARMPAPSTRSTGGEILLIRPDHIGDLLFLTPALHRLRCSMPEARITLATGPWGADVVAGSPDVDEVITIPFPGFTRKEARSPIAPYRLLATWEQRLRDRAPAAAVILRDDHWWGAWLAQRAGIPVRIGADHPVARHFLTRPVQVPERHWVRRNAVLLDATVSLLDGRPPGLLVMPETAPLRWTVTEAEDEAAVTLLRDVGVSGPFVVIHPGSGATVKLWPARRWAAVAGAIRAEQGCAILLTGSAAEEPLMTQIQAALPEPVISLAGRTDLRQLGALFRRARLVCGVDSGPLHLAVAAGTPTIHLYGPSSIDDYGPWGDPQRNRVISAGLHCPRCGDLSPHRPEGAGCMIAITVEQVNAAVREVLSRG</sequence>
<protein>
    <submittedName>
        <fullName evidence="3">Glycosyl transferase family 9</fullName>
    </submittedName>
</protein>
<keyword evidence="2 3" id="KW-0808">Transferase</keyword>
<dbReference type="EMBL" id="CAGS01000668">
    <property type="protein sequence ID" value="CCF86063.1"/>
    <property type="molecule type" value="Genomic_DNA"/>
</dbReference>